<dbReference type="EMBL" id="VJMI01016697">
    <property type="protein sequence ID" value="KAF0717230.1"/>
    <property type="molecule type" value="Genomic_DNA"/>
</dbReference>
<evidence type="ECO:0000256" key="1">
    <source>
        <dbReference type="ARBA" id="ARBA00005705"/>
    </source>
</evidence>
<keyword evidence="2" id="KW-0812">Transmembrane</keyword>
<protein>
    <recommendedName>
        <fullName evidence="5">Peptidase</fullName>
    </recommendedName>
</protein>
<evidence type="ECO:0000256" key="2">
    <source>
        <dbReference type="SAM" id="Phobius"/>
    </source>
</evidence>
<evidence type="ECO:0000313" key="4">
    <source>
        <dbReference type="Proteomes" id="UP000469452"/>
    </source>
</evidence>
<comment type="similarity">
    <text evidence="1">Belongs to the peptidase C69 family. Secernin subfamily.</text>
</comment>
<reference evidence="3 4" key="1">
    <citation type="submission" date="2019-06" db="EMBL/GenBank/DDBJ databases">
        <title>Genomics analysis of Aphanomyces spp. identifies a new class of oomycete effector associated with host adaptation.</title>
        <authorList>
            <person name="Gaulin E."/>
        </authorList>
    </citation>
    <scope>NUCLEOTIDE SEQUENCE [LARGE SCALE GENOMIC DNA]</scope>
    <source>
        <strain evidence="3 4">E</strain>
    </source>
</reference>
<dbReference type="GO" id="GO:0070004">
    <property type="term" value="F:cysteine-type exopeptidase activity"/>
    <property type="evidence" value="ECO:0007669"/>
    <property type="project" value="InterPro"/>
</dbReference>
<proteinExistence type="inferred from homology"/>
<evidence type="ECO:0008006" key="5">
    <source>
        <dbReference type="Google" id="ProtNLM"/>
    </source>
</evidence>
<dbReference type="PANTHER" id="PTHR12994:SF17">
    <property type="entry name" value="LD30995P"/>
    <property type="match status" value="1"/>
</dbReference>
<keyword evidence="2" id="KW-1133">Transmembrane helix</keyword>
<sequence>MKASVVAAAAVFGLTAYLTTACTMIAVGKKATVDGSTIVTHNDDAGSVTADLRLVVVPAKAHHDSINRSVYRLQGGYPRVVAADRSPQYAAKAGENESTPLGFIPQIEKTYSYIAQEYAIVNQVQLSIGESTCNARTTGWPTSIPGGRAMFGLGELTSVAMERCDSARCAIQLMGSLAETYGFYSEYGGTPDAPGFDSEALGITDRYGEVWVFHILAGPNGNGGAIWAAQRVPDNHVAVVANHFTISAMNLTDSDWFLASSNVISTAIDHGWYTPKNNASHADFSFKAAYAKPPTVSPLLYTDGRTWRIYSTFARSQNVPATFGYMKDYPEYPFSVPVDELISLEAITTLLRDQYEDTEYDLTQGLAAGPFDSPLRYSGYTTGVHGGWMNPISVHRTLYSYAVQAKQPPHVTNTAKPAAMSDNETPRHHPTTKVHIHEIDALLGVLWFGQSAPHGTVYLPFSCAQTSLPESFHDRAGYQGEFALGSAWWAFNLVRTRSVLVVTLIVNNWRTIRYNAISHDVNKFIATYQKEAFSLVQRRDSRDKDRRHGDLDALHNGFASRVVDARWTLAWKLISKYSDGYVTPDKEGPMKSLGYPAWWLNQTNYVQWVKPQVDVVVPLAAHLNRQHAAPESVAGGLIVPLLGGFVLGFVAHVLYQSHRRYEYRALA</sequence>
<dbReference type="VEuPathDB" id="FungiDB:H257_07396"/>
<dbReference type="Proteomes" id="UP000469452">
    <property type="component" value="Unassembled WGS sequence"/>
</dbReference>
<gene>
    <name evidence="3" type="ORF">AaE_010904</name>
</gene>
<dbReference type="GO" id="GO:0016805">
    <property type="term" value="F:dipeptidase activity"/>
    <property type="evidence" value="ECO:0007669"/>
    <property type="project" value="InterPro"/>
</dbReference>
<name>A0A6A4ZWT5_APHAT</name>
<dbReference type="GO" id="GO:0006508">
    <property type="term" value="P:proteolysis"/>
    <property type="evidence" value="ECO:0007669"/>
    <property type="project" value="InterPro"/>
</dbReference>
<dbReference type="AlphaFoldDB" id="A0A6A4ZWT5"/>
<accession>A0A6A4ZWT5</accession>
<dbReference type="InterPro" id="IPR005322">
    <property type="entry name" value="Peptidase_C69"/>
</dbReference>
<dbReference type="PANTHER" id="PTHR12994">
    <property type="entry name" value="SECERNIN"/>
    <property type="match status" value="1"/>
</dbReference>
<evidence type="ECO:0000313" key="3">
    <source>
        <dbReference type="EMBL" id="KAF0717230.1"/>
    </source>
</evidence>
<keyword evidence="2" id="KW-0472">Membrane</keyword>
<dbReference type="Pfam" id="PF03577">
    <property type="entry name" value="Peptidase_C69"/>
    <property type="match status" value="1"/>
</dbReference>
<organism evidence="3 4">
    <name type="scientific">Aphanomyces astaci</name>
    <name type="common">Crayfish plague agent</name>
    <dbReference type="NCBI Taxonomy" id="112090"/>
    <lineage>
        <taxon>Eukaryota</taxon>
        <taxon>Sar</taxon>
        <taxon>Stramenopiles</taxon>
        <taxon>Oomycota</taxon>
        <taxon>Saprolegniomycetes</taxon>
        <taxon>Saprolegniales</taxon>
        <taxon>Verrucalvaceae</taxon>
        <taxon>Aphanomyces</taxon>
    </lineage>
</organism>
<comment type="caution">
    <text evidence="3">The sequence shown here is derived from an EMBL/GenBank/DDBJ whole genome shotgun (WGS) entry which is preliminary data.</text>
</comment>
<feature type="transmembrane region" description="Helical" evidence="2">
    <location>
        <begin position="633"/>
        <end position="655"/>
    </location>
</feature>
<dbReference type="PROSITE" id="PS51257">
    <property type="entry name" value="PROKAR_LIPOPROTEIN"/>
    <property type="match status" value="1"/>
</dbReference>